<gene>
    <name evidence="5" type="ORF">WI372_07910</name>
</gene>
<dbReference type="SUPFAM" id="SSF56601">
    <property type="entry name" value="beta-lactamase/transpeptidase-like"/>
    <property type="match status" value="1"/>
</dbReference>
<comment type="caution">
    <text evidence="5">The sequence shown here is derived from an EMBL/GenBank/DDBJ whole genome shotgun (WGS) entry which is preliminary data.</text>
</comment>
<dbReference type="InterPro" id="IPR012338">
    <property type="entry name" value="Beta-lactam/transpept-like"/>
</dbReference>
<evidence type="ECO:0000256" key="2">
    <source>
        <dbReference type="ARBA" id="ARBA00009009"/>
    </source>
</evidence>
<dbReference type="Proteomes" id="UP001484239">
    <property type="component" value="Unassembled WGS sequence"/>
</dbReference>
<evidence type="ECO:0000259" key="4">
    <source>
        <dbReference type="Pfam" id="PF13354"/>
    </source>
</evidence>
<reference evidence="5 6" key="1">
    <citation type="submission" date="2024-02" db="EMBL/GenBank/DDBJ databases">
        <title>A novel Gemmatimonadota bacterium.</title>
        <authorList>
            <person name="Du Z.-J."/>
            <person name="Ye Y.-Q."/>
        </authorList>
    </citation>
    <scope>NUCLEOTIDE SEQUENCE [LARGE SCALE GENOMIC DNA]</scope>
    <source>
        <strain evidence="5 6">DH-20</strain>
    </source>
</reference>
<evidence type="ECO:0000256" key="3">
    <source>
        <dbReference type="ARBA" id="ARBA00012865"/>
    </source>
</evidence>
<dbReference type="RefSeq" id="WP_405279368.1">
    <property type="nucleotide sequence ID" value="NZ_CP144380.1"/>
</dbReference>
<dbReference type="Pfam" id="PF13354">
    <property type="entry name" value="Beta-lactamase2"/>
    <property type="match status" value="1"/>
</dbReference>
<feature type="domain" description="Beta-lactamase class A catalytic" evidence="4">
    <location>
        <begin position="81"/>
        <end position="297"/>
    </location>
</feature>
<dbReference type="EMBL" id="JBBHLI010000003">
    <property type="protein sequence ID" value="MEK9500898.1"/>
    <property type="molecule type" value="Genomic_DNA"/>
</dbReference>
<dbReference type="PROSITE" id="PS51257">
    <property type="entry name" value="PROKAR_LIPOPROTEIN"/>
    <property type="match status" value="1"/>
</dbReference>
<evidence type="ECO:0000313" key="6">
    <source>
        <dbReference type="Proteomes" id="UP001484239"/>
    </source>
</evidence>
<protein>
    <recommendedName>
        <fullName evidence="3">beta-lactamase</fullName>
        <ecNumber evidence="3">3.5.2.6</ecNumber>
    </recommendedName>
</protein>
<dbReference type="InterPro" id="IPR000871">
    <property type="entry name" value="Beta-lactam_class-A"/>
</dbReference>
<name>A0ABU9E845_9BACT</name>
<dbReference type="EC" id="3.5.2.6" evidence="3"/>
<dbReference type="Gene3D" id="3.40.710.10">
    <property type="entry name" value="DD-peptidase/beta-lactamase superfamily"/>
    <property type="match status" value="1"/>
</dbReference>
<dbReference type="PANTHER" id="PTHR35333">
    <property type="entry name" value="BETA-LACTAMASE"/>
    <property type="match status" value="1"/>
</dbReference>
<comment type="similarity">
    <text evidence="2">Belongs to the class-A beta-lactamase family.</text>
</comment>
<keyword evidence="6" id="KW-1185">Reference proteome</keyword>
<evidence type="ECO:0000313" key="5">
    <source>
        <dbReference type="EMBL" id="MEK9500898.1"/>
    </source>
</evidence>
<comment type="catalytic activity">
    <reaction evidence="1">
        <text>a beta-lactam + H2O = a substituted beta-amino acid</text>
        <dbReference type="Rhea" id="RHEA:20401"/>
        <dbReference type="ChEBI" id="CHEBI:15377"/>
        <dbReference type="ChEBI" id="CHEBI:35627"/>
        <dbReference type="ChEBI" id="CHEBI:140347"/>
        <dbReference type="EC" id="3.5.2.6"/>
    </reaction>
</comment>
<dbReference type="GO" id="GO:0016787">
    <property type="term" value="F:hydrolase activity"/>
    <property type="evidence" value="ECO:0007669"/>
    <property type="project" value="UniProtKB-KW"/>
</dbReference>
<accession>A0ABU9E845</accession>
<evidence type="ECO:0000256" key="1">
    <source>
        <dbReference type="ARBA" id="ARBA00001526"/>
    </source>
</evidence>
<sequence>MLRWCWAVLVAGLFGCDAEGGSAVPGNAAAEQGRLEGTRLTRPFIENPGVRDGSRRMVELRERVETRVNAARRTDPTLHVSFYARSLETGFWTGVDEDARYLPASLMKVPVLYHALTRLEADPPLGWQTVRYPGAADMPSPDNLEGVAAPRHMTPGEEYTLLDLLLRMVAYSDNHAKDLVLAGVDPQQVDALMAQVGVPGMHDTGGRVEMTARAYAALFRMLYYSSVFSRATSEFALDLLSRADFAAGIRAGVPEGTVVASKYGVHLDPSDPASGHQLHECGIVYLPGDPFTLCVMTRSETATTAQLAELVAGLTRTAWGTLSGSGT</sequence>
<proteinExistence type="inferred from homology"/>
<keyword evidence="5" id="KW-0378">Hydrolase</keyword>
<dbReference type="InterPro" id="IPR045155">
    <property type="entry name" value="Beta-lactam_cat"/>
</dbReference>
<dbReference type="PANTHER" id="PTHR35333:SF3">
    <property type="entry name" value="BETA-LACTAMASE-TYPE TRANSPEPTIDASE FOLD CONTAINING PROTEIN"/>
    <property type="match status" value="1"/>
</dbReference>
<organism evidence="5 6">
    <name type="scientific">Gaopeijia maritima</name>
    <dbReference type="NCBI Taxonomy" id="3119007"/>
    <lineage>
        <taxon>Bacteria</taxon>
        <taxon>Pseudomonadati</taxon>
        <taxon>Gemmatimonadota</taxon>
        <taxon>Longimicrobiia</taxon>
        <taxon>Gaopeijiales</taxon>
        <taxon>Gaopeijiaceae</taxon>
        <taxon>Gaopeijia</taxon>
    </lineage>
</organism>